<comment type="caution">
    <text evidence="8">The sequence shown here is derived from an EMBL/GenBank/DDBJ whole genome shotgun (WGS) entry which is preliminary data.</text>
</comment>
<evidence type="ECO:0000313" key="8">
    <source>
        <dbReference type="EMBL" id="MFD2740089.1"/>
    </source>
</evidence>
<feature type="transmembrane region" description="Helical" evidence="6">
    <location>
        <begin position="124"/>
        <end position="143"/>
    </location>
</feature>
<evidence type="ECO:0000256" key="6">
    <source>
        <dbReference type="SAM" id="Phobius"/>
    </source>
</evidence>
<keyword evidence="9" id="KW-1185">Reference proteome</keyword>
<evidence type="ECO:0000256" key="3">
    <source>
        <dbReference type="ARBA" id="ARBA00022692"/>
    </source>
</evidence>
<feature type="transmembrane region" description="Helical" evidence="6">
    <location>
        <begin position="85"/>
        <end position="104"/>
    </location>
</feature>
<keyword evidence="3 6" id="KW-0812">Transmembrane</keyword>
<dbReference type="InterPro" id="IPR050291">
    <property type="entry name" value="CDF_Transporter"/>
</dbReference>
<dbReference type="InterPro" id="IPR027469">
    <property type="entry name" value="Cation_efflux_TMD_sf"/>
</dbReference>
<dbReference type="PANTHER" id="PTHR43840">
    <property type="entry name" value="MITOCHONDRIAL METAL TRANSPORTER 1-RELATED"/>
    <property type="match status" value="1"/>
</dbReference>
<gene>
    <name evidence="8" type="ORF">ACFSUD_10945</name>
</gene>
<dbReference type="SUPFAM" id="SSF161111">
    <property type="entry name" value="Cation efflux protein transmembrane domain-like"/>
    <property type="match status" value="1"/>
</dbReference>
<comment type="subcellular location">
    <subcellularLocation>
        <location evidence="1">Membrane</location>
        <topology evidence="1">Multi-pass membrane protein</topology>
    </subcellularLocation>
</comment>
<keyword evidence="4 6" id="KW-1133">Transmembrane helix</keyword>
<evidence type="ECO:0000256" key="4">
    <source>
        <dbReference type="ARBA" id="ARBA00022989"/>
    </source>
</evidence>
<keyword evidence="5 6" id="KW-0472">Membrane</keyword>
<dbReference type="RefSeq" id="WP_386374317.1">
    <property type="nucleotide sequence ID" value="NZ_JBHUMP010000008.1"/>
</dbReference>
<evidence type="ECO:0000256" key="1">
    <source>
        <dbReference type="ARBA" id="ARBA00004141"/>
    </source>
</evidence>
<dbReference type="Pfam" id="PF01545">
    <property type="entry name" value="Cation_efflux"/>
    <property type="match status" value="1"/>
</dbReference>
<feature type="transmembrane region" description="Helical" evidence="6">
    <location>
        <begin position="21"/>
        <end position="40"/>
    </location>
</feature>
<dbReference type="EMBL" id="JBHUMP010000008">
    <property type="protein sequence ID" value="MFD2740089.1"/>
    <property type="molecule type" value="Genomic_DNA"/>
</dbReference>
<evidence type="ECO:0000313" key="9">
    <source>
        <dbReference type="Proteomes" id="UP001597474"/>
    </source>
</evidence>
<evidence type="ECO:0000256" key="5">
    <source>
        <dbReference type="ARBA" id="ARBA00023136"/>
    </source>
</evidence>
<protein>
    <submittedName>
        <fullName evidence="8">Cation transporter</fullName>
    </submittedName>
</protein>
<keyword evidence="2" id="KW-0813">Transport</keyword>
<feature type="transmembrane region" description="Helical" evidence="6">
    <location>
        <begin position="46"/>
        <end position="64"/>
    </location>
</feature>
<dbReference type="PANTHER" id="PTHR43840:SF15">
    <property type="entry name" value="MITOCHONDRIAL METAL TRANSPORTER 1-RELATED"/>
    <property type="match status" value="1"/>
</dbReference>
<dbReference type="Gene3D" id="1.20.1510.10">
    <property type="entry name" value="Cation efflux protein transmembrane domain"/>
    <property type="match status" value="1"/>
</dbReference>
<sequence length="314" mass="34909">MSRELPLEIEKKLKRAARLEWWTLFWMLSIIGVMYFAMGSSQAMKTAWIEDTLSLIPPILFLAARRFERMAPTRAYPFGFHRIGSLAFFFAATALMGMGLFLIYEAGRALILAEHPSIGDVTLFGFDIWLGWVMIAALVYSVIPPVILGRMKKPLAHATMDKVLYTDADMNAADWKTGLAGIAGIIGIAFGLWWADALAAGLIAFDILRDGLRNMRISVAELLDGAPRELATTRVHPIVDELQDEVARRFPGAGVEVRETGRWVRANVIYPDRELSEAAARALLGDEAWRLQALGEHLQDLPGPQETAREKGAE</sequence>
<reference evidence="9" key="1">
    <citation type="journal article" date="2019" name="Int. J. Syst. Evol. Microbiol.">
        <title>The Global Catalogue of Microorganisms (GCM) 10K type strain sequencing project: providing services to taxonomists for standard genome sequencing and annotation.</title>
        <authorList>
            <consortium name="The Broad Institute Genomics Platform"/>
            <consortium name="The Broad Institute Genome Sequencing Center for Infectious Disease"/>
            <person name="Wu L."/>
            <person name="Ma J."/>
        </authorList>
    </citation>
    <scope>NUCLEOTIDE SEQUENCE [LARGE SCALE GENOMIC DNA]</scope>
    <source>
        <strain evidence="9">TISTR 2562</strain>
    </source>
</reference>
<dbReference type="InterPro" id="IPR058533">
    <property type="entry name" value="Cation_efflux_TM"/>
</dbReference>
<dbReference type="Proteomes" id="UP001597474">
    <property type="component" value="Unassembled WGS sequence"/>
</dbReference>
<accession>A0ABW5U2M1</accession>
<name>A0ABW5U2M1_9RHOB</name>
<feature type="domain" description="Cation efflux protein transmembrane" evidence="7">
    <location>
        <begin position="27"/>
        <end position="223"/>
    </location>
</feature>
<organism evidence="8 9">
    <name type="scientific">Sulfitobacter aestuarii</name>
    <dbReference type="NCBI Taxonomy" id="2161676"/>
    <lineage>
        <taxon>Bacteria</taxon>
        <taxon>Pseudomonadati</taxon>
        <taxon>Pseudomonadota</taxon>
        <taxon>Alphaproteobacteria</taxon>
        <taxon>Rhodobacterales</taxon>
        <taxon>Roseobacteraceae</taxon>
        <taxon>Sulfitobacter</taxon>
    </lineage>
</organism>
<evidence type="ECO:0000256" key="2">
    <source>
        <dbReference type="ARBA" id="ARBA00022448"/>
    </source>
</evidence>
<evidence type="ECO:0000259" key="7">
    <source>
        <dbReference type="Pfam" id="PF01545"/>
    </source>
</evidence>
<proteinExistence type="predicted"/>
<feature type="transmembrane region" description="Helical" evidence="6">
    <location>
        <begin position="179"/>
        <end position="205"/>
    </location>
</feature>